<feature type="transmembrane region" description="Helical" evidence="7">
    <location>
        <begin position="225"/>
        <end position="246"/>
    </location>
</feature>
<feature type="compositionally biased region" description="Basic and acidic residues" evidence="6">
    <location>
        <begin position="340"/>
        <end position="360"/>
    </location>
</feature>
<accession>A0A1H6UIX9</accession>
<gene>
    <name evidence="8" type="ORF">SAMN05444271_11213</name>
</gene>
<evidence type="ECO:0000256" key="7">
    <source>
        <dbReference type="SAM" id="Phobius"/>
    </source>
</evidence>
<comment type="similarity">
    <text evidence="2">Belongs to the autoinducer-2 exporter (AI-2E) (TC 2.A.86) family.</text>
</comment>
<feature type="transmembrane region" description="Helical" evidence="7">
    <location>
        <begin position="295"/>
        <end position="320"/>
    </location>
</feature>
<feature type="transmembrane region" description="Helical" evidence="7">
    <location>
        <begin position="252"/>
        <end position="274"/>
    </location>
</feature>
<dbReference type="AlphaFoldDB" id="A0A1H6UIX9"/>
<accession>A0A2H4Q4Z2</accession>
<feature type="transmembrane region" description="Helical" evidence="7">
    <location>
        <begin position="57"/>
        <end position="83"/>
    </location>
</feature>
<organism evidence="8 9">
    <name type="scientific">Halohasta litchfieldiae</name>
    <dbReference type="NCBI Taxonomy" id="1073996"/>
    <lineage>
        <taxon>Archaea</taxon>
        <taxon>Methanobacteriati</taxon>
        <taxon>Methanobacteriota</taxon>
        <taxon>Stenosarchaea group</taxon>
        <taxon>Halobacteria</taxon>
        <taxon>Halobacteriales</taxon>
        <taxon>Haloferacaceae</taxon>
        <taxon>Halohasta</taxon>
    </lineage>
</organism>
<dbReference type="GeneID" id="35003488"/>
<dbReference type="InterPro" id="IPR002549">
    <property type="entry name" value="AI-2E-like"/>
</dbReference>
<evidence type="ECO:0000256" key="3">
    <source>
        <dbReference type="ARBA" id="ARBA00022692"/>
    </source>
</evidence>
<sequence>MTTDATRSRRFLLVVGLLAGVVSALIVLPFLNWILVAMVLAYVLAPLDRRLSRRLPPSLAAGISITIGLFAIVLPVLVVLGVAANQTRQLVSAFDPSIITEVDDILAARFGITVDVTALQETLTGAITSGAQSVVGNVFSIVGGLPELFIGITVMFFVVYYLLKDSDRALAWLRTVLPLDPEIREELFDETSLLLYNSLVGTVAVAGVQAVLLGVAFMILGIQNVVFWTVVTFVAALLPLVGASIIWLPATIYFLIVGQPVAAVALAVFGAVVISTVDNILRPMVMRRGAQLSPVLTILGIFGGIALFGFVGLFVGPIILGVTKLIIEIFVQEYSGSTGVDERPRKDSDTTDSQENRPVDDGSDETDSTGVSG</sequence>
<evidence type="ECO:0000313" key="8">
    <source>
        <dbReference type="EMBL" id="SEI92271.1"/>
    </source>
</evidence>
<evidence type="ECO:0000256" key="4">
    <source>
        <dbReference type="ARBA" id="ARBA00022989"/>
    </source>
</evidence>
<keyword evidence="5 7" id="KW-0472">Membrane</keyword>
<evidence type="ECO:0000256" key="6">
    <source>
        <dbReference type="SAM" id="MobiDB-lite"/>
    </source>
</evidence>
<feature type="region of interest" description="Disordered" evidence="6">
    <location>
        <begin position="337"/>
        <end position="373"/>
    </location>
</feature>
<feature type="transmembrane region" description="Helical" evidence="7">
    <location>
        <begin position="138"/>
        <end position="163"/>
    </location>
</feature>
<keyword evidence="4 7" id="KW-1133">Transmembrane helix</keyword>
<evidence type="ECO:0000256" key="5">
    <source>
        <dbReference type="ARBA" id="ARBA00023136"/>
    </source>
</evidence>
<keyword evidence="9" id="KW-1185">Reference proteome</keyword>
<keyword evidence="3 7" id="KW-0812">Transmembrane</keyword>
<feature type="transmembrane region" description="Helical" evidence="7">
    <location>
        <begin position="12"/>
        <end position="45"/>
    </location>
</feature>
<dbReference type="PANTHER" id="PTHR21716">
    <property type="entry name" value="TRANSMEMBRANE PROTEIN"/>
    <property type="match status" value="1"/>
</dbReference>
<comment type="subcellular location">
    <subcellularLocation>
        <location evidence="1">Membrane</location>
        <topology evidence="1">Multi-pass membrane protein</topology>
    </subcellularLocation>
</comment>
<dbReference type="Proteomes" id="UP000198888">
    <property type="component" value="Unassembled WGS sequence"/>
</dbReference>
<evidence type="ECO:0000313" key="9">
    <source>
        <dbReference type="Proteomes" id="UP000198888"/>
    </source>
</evidence>
<evidence type="ECO:0000256" key="2">
    <source>
        <dbReference type="ARBA" id="ARBA00009773"/>
    </source>
</evidence>
<dbReference type="RefSeq" id="WP_089672600.1">
    <property type="nucleotide sequence ID" value="NZ_CP024845.1"/>
</dbReference>
<evidence type="ECO:0000256" key="1">
    <source>
        <dbReference type="ARBA" id="ARBA00004141"/>
    </source>
</evidence>
<name>A0A1H6UIX9_9EURY</name>
<dbReference type="EMBL" id="FNYR01000012">
    <property type="protein sequence ID" value="SEI92271.1"/>
    <property type="molecule type" value="Genomic_DNA"/>
</dbReference>
<dbReference type="OrthoDB" id="137390at2157"/>
<dbReference type="GO" id="GO:0016020">
    <property type="term" value="C:membrane"/>
    <property type="evidence" value="ECO:0007669"/>
    <property type="project" value="UniProtKB-SubCell"/>
</dbReference>
<dbReference type="Pfam" id="PF01594">
    <property type="entry name" value="AI-2E_transport"/>
    <property type="match status" value="1"/>
</dbReference>
<reference evidence="8 9" key="1">
    <citation type="submission" date="2016-10" db="EMBL/GenBank/DDBJ databases">
        <authorList>
            <person name="de Groot N.N."/>
        </authorList>
    </citation>
    <scope>NUCLEOTIDE SEQUENCE [LARGE SCALE GENOMIC DNA]</scope>
    <source>
        <strain evidence="8 9">DSM 22187</strain>
    </source>
</reference>
<feature type="transmembrane region" description="Helical" evidence="7">
    <location>
        <begin position="194"/>
        <end position="218"/>
    </location>
</feature>
<dbReference type="KEGG" id="hae:halTADL_2717"/>
<dbReference type="PANTHER" id="PTHR21716:SF4">
    <property type="entry name" value="TRANSMEMBRANE PROTEIN 245"/>
    <property type="match status" value="1"/>
</dbReference>
<proteinExistence type="inferred from homology"/>
<protein>
    <submittedName>
        <fullName evidence="8">Predicted PurR-regulated permease PerM</fullName>
    </submittedName>
</protein>